<feature type="domain" description="Major facilitator superfamily (MFS) profile" evidence="10">
    <location>
        <begin position="125"/>
        <end position="569"/>
    </location>
</feature>
<evidence type="ECO:0000256" key="7">
    <source>
        <dbReference type="RuleBase" id="RU003346"/>
    </source>
</evidence>
<evidence type="ECO:0000256" key="2">
    <source>
        <dbReference type="ARBA" id="ARBA00010992"/>
    </source>
</evidence>
<keyword evidence="6 9" id="KW-0472">Membrane</keyword>
<dbReference type="InterPro" id="IPR003663">
    <property type="entry name" value="Sugar/inositol_transpt"/>
</dbReference>
<gene>
    <name evidence="11" type="ORF">DEBR0S1_14620G</name>
</gene>
<dbReference type="GO" id="GO:0022857">
    <property type="term" value="F:transmembrane transporter activity"/>
    <property type="evidence" value="ECO:0007669"/>
    <property type="project" value="InterPro"/>
</dbReference>
<evidence type="ECO:0000256" key="8">
    <source>
        <dbReference type="SAM" id="MobiDB-lite"/>
    </source>
</evidence>
<protein>
    <submittedName>
        <fullName evidence="11">DEBR0S1_14620g1_1</fullName>
    </submittedName>
</protein>
<dbReference type="Gene3D" id="1.20.1250.20">
    <property type="entry name" value="MFS general substrate transporter like domains"/>
    <property type="match status" value="1"/>
</dbReference>
<dbReference type="EMBL" id="CABFWN010000001">
    <property type="protein sequence ID" value="VUG16351.1"/>
    <property type="molecule type" value="Genomic_DNA"/>
</dbReference>
<feature type="transmembrane region" description="Helical" evidence="9">
    <location>
        <begin position="474"/>
        <end position="493"/>
    </location>
</feature>
<dbReference type="Proteomes" id="UP000478008">
    <property type="component" value="Unassembled WGS sequence"/>
</dbReference>
<dbReference type="PANTHER" id="PTHR48020:SF25">
    <property type="entry name" value="SUGAR TRANSPORTER, PUTATIVE (AFU_ORTHOLOGUE AFUA_7G05830)-RELATED"/>
    <property type="match status" value="1"/>
</dbReference>
<dbReference type="SUPFAM" id="SSF103473">
    <property type="entry name" value="MFS general substrate transporter"/>
    <property type="match status" value="1"/>
</dbReference>
<organism evidence="11 12">
    <name type="scientific">Dekkera bruxellensis</name>
    <name type="common">Brettanomyces custersii</name>
    <dbReference type="NCBI Taxonomy" id="5007"/>
    <lineage>
        <taxon>Eukaryota</taxon>
        <taxon>Fungi</taxon>
        <taxon>Dikarya</taxon>
        <taxon>Ascomycota</taxon>
        <taxon>Saccharomycotina</taxon>
        <taxon>Pichiomycetes</taxon>
        <taxon>Pichiales</taxon>
        <taxon>Pichiaceae</taxon>
        <taxon>Brettanomyces</taxon>
    </lineage>
</organism>
<dbReference type="InterPro" id="IPR020846">
    <property type="entry name" value="MFS_dom"/>
</dbReference>
<evidence type="ECO:0000256" key="9">
    <source>
        <dbReference type="SAM" id="Phobius"/>
    </source>
</evidence>
<dbReference type="Pfam" id="PF00083">
    <property type="entry name" value="Sugar_tr"/>
    <property type="match status" value="1"/>
</dbReference>
<dbReference type="PROSITE" id="PS00216">
    <property type="entry name" value="SUGAR_TRANSPORT_1"/>
    <property type="match status" value="1"/>
</dbReference>
<dbReference type="InterPro" id="IPR036259">
    <property type="entry name" value="MFS_trans_sf"/>
</dbReference>
<dbReference type="InterPro" id="IPR005829">
    <property type="entry name" value="Sugar_transporter_CS"/>
</dbReference>
<feature type="transmembrane region" description="Helical" evidence="9">
    <location>
        <begin position="381"/>
        <end position="404"/>
    </location>
</feature>
<feature type="transmembrane region" description="Helical" evidence="9">
    <location>
        <begin position="256"/>
        <end position="279"/>
    </location>
</feature>
<comment type="similarity">
    <text evidence="2 7">Belongs to the major facilitator superfamily. Sugar transporter (TC 2.A.1.1) family.</text>
</comment>
<evidence type="ECO:0000256" key="5">
    <source>
        <dbReference type="ARBA" id="ARBA00022989"/>
    </source>
</evidence>
<evidence type="ECO:0000313" key="11">
    <source>
        <dbReference type="EMBL" id="VUG16351.1"/>
    </source>
</evidence>
<evidence type="ECO:0000256" key="6">
    <source>
        <dbReference type="ARBA" id="ARBA00023136"/>
    </source>
</evidence>
<feature type="region of interest" description="Disordered" evidence="8">
    <location>
        <begin position="1"/>
        <end position="53"/>
    </location>
</feature>
<evidence type="ECO:0000313" key="12">
    <source>
        <dbReference type="Proteomes" id="UP000478008"/>
    </source>
</evidence>
<evidence type="ECO:0000256" key="4">
    <source>
        <dbReference type="ARBA" id="ARBA00022692"/>
    </source>
</evidence>
<dbReference type="GO" id="GO:0016020">
    <property type="term" value="C:membrane"/>
    <property type="evidence" value="ECO:0007669"/>
    <property type="project" value="UniProtKB-SubCell"/>
</dbReference>
<dbReference type="PANTHER" id="PTHR48020">
    <property type="entry name" value="PROTON MYO-INOSITOL COTRANSPORTER"/>
    <property type="match status" value="1"/>
</dbReference>
<feature type="transmembrane region" description="Helical" evidence="9">
    <location>
        <begin position="416"/>
        <end position="439"/>
    </location>
</feature>
<keyword evidence="3 7" id="KW-0813">Transport</keyword>
<evidence type="ECO:0000256" key="1">
    <source>
        <dbReference type="ARBA" id="ARBA00004141"/>
    </source>
</evidence>
<dbReference type="GO" id="GO:0015798">
    <property type="term" value="P:myo-inositol transport"/>
    <property type="evidence" value="ECO:0007669"/>
    <property type="project" value="UniProtKB-ARBA"/>
</dbReference>
<accession>A0A7D9CV61</accession>
<evidence type="ECO:0000256" key="3">
    <source>
        <dbReference type="ARBA" id="ARBA00022448"/>
    </source>
</evidence>
<keyword evidence="12" id="KW-1185">Reference proteome</keyword>
<dbReference type="GO" id="GO:0015791">
    <property type="term" value="P:polyol transmembrane transport"/>
    <property type="evidence" value="ECO:0007669"/>
    <property type="project" value="UniProtKB-ARBA"/>
</dbReference>
<dbReference type="InterPro" id="IPR005828">
    <property type="entry name" value="MFS_sugar_transport-like"/>
</dbReference>
<dbReference type="FunFam" id="1.20.1250.20:FF:000474">
    <property type="entry name" value="Sugar transporter, putative"/>
    <property type="match status" value="1"/>
</dbReference>
<dbReference type="PRINTS" id="PR00171">
    <property type="entry name" value="SUGRTRNSPORT"/>
</dbReference>
<sequence length="638" mass="72277">MSTSSGTPKENTKQEENGLFDNRSANSSLDPEKMTDDSSADDINNNSNGHGANLLSNYTEEEVMNMGRAYGKKNSLDEDLFAKAAAIARDPRGYNSMTFLSEKDKESLYKEEQHPWALPWKMYWLVCTASMAACMQGMDETVINGANLYYPKAFGIGGDSDRDKWLQGLVNCAPYLSASCISCWMTDWMNDRFSRRGTIFICCVIAILTCLWSALTNTWWHLFIARFFLGFAIGPNTTTVPVYSSESSPARIRGGLVMNWQIWTAFGIMLGYVFSLAFYRIPAHGIGEGLSWRLMLGSAMLPSIVLAGQILFCPESPRWLMGKNRHKDAFKSMLALRSTELQAARDTFYASILIMEEGSSDISFFRKIKEMITVRRNRNGAFGAWVCMFMQQFCGINVIAYYSSSIFVDSGFSERSALIASWGFGMLNWVFALPAFFMIDKFGRRTLLLFSFPLMAVFLLLAGFSFWIPESEKQARVGVISLGIYLFTIVYSSSEGPVPFTYSAECAALYVRNVTMSFATATCWFFNFVLSLTWPSLLKAFKPQGAFGWYAAWNFVGFLLVLWFLPETKNLTLEELDDVFDVPTYKHASYQTKALINGFQRHILRRKIKKLPPLYETHRMAVTNSSWEEQKETVSHIE</sequence>
<feature type="transmembrane region" description="Helical" evidence="9">
    <location>
        <begin position="197"/>
        <end position="215"/>
    </location>
</feature>
<keyword evidence="5 9" id="KW-1133">Transmembrane helix</keyword>
<dbReference type="NCBIfam" id="TIGR00879">
    <property type="entry name" value="SP"/>
    <property type="match status" value="1"/>
</dbReference>
<dbReference type="InterPro" id="IPR050814">
    <property type="entry name" value="Myo-inositol_Transporter"/>
</dbReference>
<feature type="transmembrane region" description="Helical" evidence="9">
    <location>
        <begin position="291"/>
        <end position="313"/>
    </location>
</feature>
<dbReference type="AlphaFoldDB" id="A0A7D9CV61"/>
<reference evidence="11 12" key="1">
    <citation type="submission" date="2019-07" db="EMBL/GenBank/DDBJ databases">
        <authorList>
            <person name="Friedrich A."/>
            <person name="Schacherer J."/>
        </authorList>
    </citation>
    <scope>NUCLEOTIDE SEQUENCE [LARGE SCALE GENOMIC DNA]</scope>
</reference>
<feature type="transmembrane region" description="Helical" evidence="9">
    <location>
        <begin position="446"/>
        <end position="468"/>
    </location>
</feature>
<feature type="transmembrane region" description="Helical" evidence="9">
    <location>
        <begin position="221"/>
        <end position="244"/>
    </location>
</feature>
<keyword evidence="4 9" id="KW-0812">Transmembrane</keyword>
<comment type="subcellular location">
    <subcellularLocation>
        <location evidence="1">Membrane</location>
        <topology evidence="1">Multi-pass membrane protein</topology>
    </subcellularLocation>
</comment>
<feature type="transmembrane region" description="Helical" evidence="9">
    <location>
        <begin position="546"/>
        <end position="565"/>
    </location>
</feature>
<proteinExistence type="inferred from homology"/>
<evidence type="ECO:0000259" key="10">
    <source>
        <dbReference type="PROSITE" id="PS50850"/>
    </source>
</evidence>
<name>A0A7D9CV61_DEKBR</name>
<dbReference type="PROSITE" id="PS50850">
    <property type="entry name" value="MFS"/>
    <property type="match status" value="1"/>
</dbReference>
<feature type="transmembrane region" description="Helical" evidence="9">
    <location>
        <begin position="514"/>
        <end position="534"/>
    </location>
</feature>